<evidence type="ECO:0000259" key="2">
    <source>
        <dbReference type="SMART" id="SM00014"/>
    </source>
</evidence>
<feature type="domain" description="Phosphatidic acid phosphatase type 2/haloperoxidase" evidence="2">
    <location>
        <begin position="37"/>
        <end position="152"/>
    </location>
</feature>
<name>A0A6C0DTN9_9ZZZZ</name>
<dbReference type="Pfam" id="PF01569">
    <property type="entry name" value="PAP2"/>
    <property type="match status" value="1"/>
</dbReference>
<dbReference type="SUPFAM" id="SSF48317">
    <property type="entry name" value="Acid phosphatase/Vanadium-dependent haloperoxidase"/>
    <property type="match status" value="1"/>
</dbReference>
<feature type="transmembrane region" description="Helical" evidence="1">
    <location>
        <begin position="95"/>
        <end position="121"/>
    </location>
</feature>
<dbReference type="InterPro" id="IPR036938">
    <property type="entry name" value="PAP2/HPO_sf"/>
</dbReference>
<sequence length="173" mass="19471">MTALSYIEKTIDYIGYLGPLILLILTILLLKNKATLLTYYIIGYFLNSGLNIILKGFFQQPRPNEDLRIFNAYIAQGKRIGFDLYGMPSGHAQSAFYSVVFIFFALGNPIIAAIYLAIALNTGYQRVKYKNHTILQVICGSVIGAIMGCIFYFFSTKKIIGLLRYKKDDNAPL</sequence>
<feature type="transmembrane region" description="Helical" evidence="1">
    <location>
        <begin position="13"/>
        <end position="30"/>
    </location>
</feature>
<keyword evidence="1" id="KW-0812">Transmembrane</keyword>
<keyword evidence="1" id="KW-1133">Transmembrane helix</keyword>
<evidence type="ECO:0000313" key="3">
    <source>
        <dbReference type="EMBL" id="QHT19871.1"/>
    </source>
</evidence>
<dbReference type="SMART" id="SM00014">
    <property type="entry name" value="acidPPc"/>
    <property type="match status" value="1"/>
</dbReference>
<dbReference type="InterPro" id="IPR000326">
    <property type="entry name" value="PAP2/HPO"/>
</dbReference>
<protein>
    <recommendedName>
        <fullName evidence="2">Phosphatidic acid phosphatase type 2/haloperoxidase domain-containing protein</fullName>
    </recommendedName>
</protein>
<feature type="transmembrane region" description="Helical" evidence="1">
    <location>
        <begin position="37"/>
        <end position="58"/>
    </location>
</feature>
<dbReference type="PANTHER" id="PTHR14969">
    <property type="entry name" value="SPHINGOSINE-1-PHOSPHATE PHOSPHOHYDROLASE"/>
    <property type="match status" value="1"/>
</dbReference>
<organism evidence="3">
    <name type="scientific">viral metagenome</name>
    <dbReference type="NCBI Taxonomy" id="1070528"/>
    <lineage>
        <taxon>unclassified sequences</taxon>
        <taxon>metagenomes</taxon>
        <taxon>organismal metagenomes</taxon>
    </lineage>
</organism>
<evidence type="ECO:0000256" key="1">
    <source>
        <dbReference type="SAM" id="Phobius"/>
    </source>
</evidence>
<dbReference type="Gene3D" id="1.20.144.10">
    <property type="entry name" value="Phosphatidic acid phosphatase type 2/haloperoxidase"/>
    <property type="match status" value="1"/>
</dbReference>
<dbReference type="PANTHER" id="PTHR14969:SF13">
    <property type="entry name" value="AT30094P"/>
    <property type="match status" value="1"/>
</dbReference>
<proteinExistence type="predicted"/>
<dbReference type="AlphaFoldDB" id="A0A6C0DTN9"/>
<reference evidence="3" key="1">
    <citation type="journal article" date="2020" name="Nature">
        <title>Giant virus diversity and host interactions through global metagenomics.</title>
        <authorList>
            <person name="Schulz F."/>
            <person name="Roux S."/>
            <person name="Paez-Espino D."/>
            <person name="Jungbluth S."/>
            <person name="Walsh D.A."/>
            <person name="Denef V.J."/>
            <person name="McMahon K.D."/>
            <person name="Konstantinidis K.T."/>
            <person name="Eloe-Fadrosh E.A."/>
            <person name="Kyrpides N.C."/>
            <person name="Woyke T."/>
        </authorList>
    </citation>
    <scope>NUCLEOTIDE SEQUENCE</scope>
    <source>
        <strain evidence="3">GVMAG-M-3300023174-5</strain>
    </source>
</reference>
<dbReference type="GO" id="GO:0042392">
    <property type="term" value="F:sphingosine-1-phosphate phosphatase activity"/>
    <property type="evidence" value="ECO:0007669"/>
    <property type="project" value="TreeGrafter"/>
</dbReference>
<dbReference type="EMBL" id="MN739670">
    <property type="protein sequence ID" value="QHT19871.1"/>
    <property type="molecule type" value="Genomic_DNA"/>
</dbReference>
<accession>A0A6C0DTN9</accession>
<feature type="transmembrane region" description="Helical" evidence="1">
    <location>
        <begin position="133"/>
        <end position="154"/>
    </location>
</feature>
<keyword evidence="1" id="KW-0472">Membrane</keyword>